<dbReference type="PANTHER" id="PTHR12147">
    <property type="entry name" value="METALLOPEPTIDASE M28 FAMILY MEMBER"/>
    <property type="match status" value="1"/>
</dbReference>
<evidence type="ECO:0000259" key="8">
    <source>
        <dbReference type="Pfam" id="PF04151"/>
    </source>
</evidence>
<dbReference type="Gene3D" id="2.60.120.380">
    <property type="match status" value="2"/>
</dbReference>
<dbReference type="SUPFAM" id="SSF53187">
    <property type="entry name" value="Zn-dependent exopeptidases"/>
    <property type="match status" value="1"/>
</dbReference>
<keyword evidence="1" id="KW-0031">Aminopeptidase</keyword>
<keyword evidence="4 7" id="KW-0732">Signal</keyword>
<evidence type="ECO:0000256" key="6">
    <source>
        <dbReference type="ARBA" id="ARBA00022833"/>
    </source>
</evidence>
<feature type="signal peptide" evidence="7">
    <location>
        <begin position="1"/>
        <end position="19"/>
    </location>
</feature>
<dbReference type="RefSeq" id="WP_290261877.1">
    <property type="nucleotide sequence ID" value="NZ_JAUFQG010000004.1"/>
</dbReference>
<dbReference type="Pfam" id="PF04151">
    <property type="entry name" value="PPC"/>
    <property type="match status" value="2"/>
</dbReference>
<name>A0ABV8UZQ9_9GAMM</name>
<evidence type="ECO:0000256" key="2">
    <source>
        <dbReference type="ARBA" id="ARBA00022670"/>
    </source>
</evidence>
<accession>A0ABV8UZQ9</accession>
<dbReference type="Proteomes" id="UP001595840">
    <property type="component" value="Unassembled WGS sequence"/>
</dbReference>
<evidence type="ECO:0000256" key="7">
    <source>
        <dbReference type="SAM" id="SignalP"/>
    </source>
</evidence>
<keyword evidence="6" id="KW-0862">Zinc</keyword>
<evidence type="ECO:0000256" key="1">
    <source>
        <dbReference type="ARBA" id="ARBA00022438"/>
    </source>
</evidence>
<feature type="domain" description="Peptidase C-terminal archaeal/bacterial" evidence="8">
    <location>
        <begin position="434"/>
        <end position="499"/>
    </location>
</feature>
<dbReference type="PIRSF" id="PIRSF036685">
    <property type="entry name" value="BacLeuNPeptidase"/>
    <property type="match status" value="1"/>
</dbReference>
<evidence type="ECO:0000256" key="3">
    <source>
        <dbReference type="ARBA" id="ARBA00022723"/>
    </source>
</evidence>
<dbReference type="PANTHER" id="PTHR12147:SF56">
    <property type="entry name" value="AMINOPEPTIDASE YDR415C-RELATED"/>
    <property type="match status" value="1"/>
</dbReference>
<reference evidence="11" key="1">
    <citation type="journal article" date="2019" name="Int. J. Syst. Evol. Microbiol.">
        <title>The Global Catalogue of Microorganisms (GCM) 10K type strain sequencing project: providing services to taxonomists for standard genome sequencing and annotation.</title>
        <authorList>
            <consortium name="The Broad Institute Genomics Platform"/>
            <consortium name="The Broad Institute Genome Sequencing Center for Infectious Disease"/>
            <person name="Wu L."/>
            <person name="Ma J."/>
        </authorList>
    </citation>
    <scope>NUCLEOTIDE SEQUENCE [LARGE SCALE GENOMIC DNA]</scope>
    <source>
        <strain evidence="11">CECT 8570</strain>
    </source>
</reference>
<keyword evidence="2" id="KW-0645">Protease</keyword>
<evidence type="ECO:0000256" key="5">
    <source>
        <dbReference type="ARBA" id="ARBA00022801"/>
    </source>
</evidence>
<keyword evidence="11" id="KW-1185">Reference proteome</keyword>
<evidence type="ECO:0000313" key="10">
    <source>
        <dbReference type="EMBL" id="MFC4360923.1"/>
    </source>
</evidence>
<dbReference type="EMBL" id="JBHSCX010000002">
    <property type="protein sequence ID" value="MFC4360923.1"/>
    <property type="molecule type" value="Genomic_DNA"/>
</dbReference>
<sequence length="622" mass="65617">MKVIFTTLLCCTLSAWANAAEPTSQDRAWITIGSDASQLLTRQTITGVDFQPLLSTSANVSAPAITIGSLPATQVESLSSFMHDEFNRCGGFMFHESFADAQQYASLSQAQQTNSLVSYSIDNPAGVSALLGEMSASQLNATVNTLSAYNNRYYTQQTGVNAANWTLGQWQSIASGRSDIQVALYGHTWAQPSVIATITGTTYPNEVVVIGGHLDSINQSNPSSGRAPGSDDNASGIAVITETLRAMVAADFKPARTVKIMAYAAEEVGLRGSKAIAEAHKAAGTNVIGVAQFDMSGYKGTSNRDIVFMTDYTNTAQNQFMAQLIDTYLQGVSYGYDQCGYGCSDHASWNAQGYAASMPFESNMSDHNPNIHTAYDNTFDAQHSLNFAKLSATFIAELAKGGTGDTPPPPPVDNVLVNGQAKTGLAAATGSDLVYTLQVPAGATNIQFVMSGGSGDADMYVKFGSAPTDSVYDCRPYKNGNSETCAGSASGGTYYVRLKAYSSFANVSLVGSYTEGGGQTNPPINETISNISVAKSQWARYTQTLAAGYTSLQVNMSGGTGDADLYVRHNAASTTSAYDCRPYKNGNSETCSFNAPAAGTWYIDVRGYSAASGVTLNIIGTP</sequence>
<dbReference type="Gene3D" id="3.40.630.10">
    <property type="entry name" value="Zn peptidases"/>
    <property type="match status" value="1"/>
</dbReference>
<dbReference type="Pfam" id="PF04389">
    <property type="entry name" value="Peptidase_M28"/>
    <property type="match status" value="1"/>
</dbReference>
<dbReference type="InterPro" id="IPR007484">
    <property type="entry name" value="Peptidase_M28"/>
</dbReference>
<keyword evidence="3" id="KW-0479">Metal-binding</keyword>
<dbReference type="InterPro" id="IPR012189">
    <property type="entry name" value="Pept_M28E_Ap1"/>
</dbReference>
<keyword evidence="5" id="KW-0378">Hydrolase</keyword>
<dbReference type="InterPro" id="IPR045175">
    <property type="entry name" value="M28_fam"/>
</dbReference>
<proteinExistence type="predicted"/>
<feature type="domain" description="Peptidase M28" evidence="9">
    <location>
        <begin position="194"/>
        <end position="380"/>
    </location>
</feature>
<evidence type="ECO:0000313" key="11">
    <source>
        <dbReference type="Proteomes" id="UP001595840"/>
    </source>
</evidence>
<feature type="domain" description="Peptidase C-terminal archaeal/bacterial" evidence="8">
    <location>
        <begin position="541"/>
        <end position="607"/>
    </location>
</feature>
<comment type="caution">
    <text evidence="10">The sequence shown here is derived from an EMBL/GenBank/DDBJ whole genome shotgun (WGS) entry which is preliminary data.</text>
</comment>
<evidence type="ECO:0000259" key="9">
    <source>
        <dbReference type="Pfam" id="PF04389"/>
    </source>
</evidence>
<gene>
    <name evidence="10" type="ORF">ACFOX3_01345</name>
</gene>
<feature type="chain" id="PRO_5045613409" evidence="7">
    <location>
        <begin position="20"/>
        <end position="622"/>
    </location>
</feature>
<dbReference type="InterPro" id="IPR007280">
    <property type="entry name" value="Peptidase_C_arc/bac"/>
</dbReference>
<protein>
    <submittedName>
        <fullName evidence="10">M20/M25/M40 family metallo-hydrolase</fullName>
    </submittedName>
</protein>
<organism evidence="10 11">
    <name type="scientific">Simiduia curdlanivorans</name>
    <dbReference type="NCBI Taxonomy" id="1492769"/>
    <lineage>
        <taxon>Bacteria</taxon>
        <taxon>Pseudomonadati</taxon>
        <taxon>Pseudomonadota</taxon>
        <taxon>Gammaproteobacteria</taxon>
        <taxon>Cellvibrionales</taxon>
        <taxon>Cellvibrionaceae</taxon>
        <taxon>Simiduia</taxon>
    </lineage>
</organism>
<evidence type="ECO:0000256" key="4">
    <source>
        <dbReference type="ARBA" id="ARBA00022729"/>
    </source>
</evidence>